<evidence type="ECO:0000313" key="1">
    <source>
        <dbReference type="Proteomes" id="UP000887579"/>
    </source>
</evidence>
<protein>
    <submittedName>
        <fullName evidence="2">Uncharacterized protein</fullName>
    </submittedName>
</protein>
<dbReference type="WBParaSite" id="ES5_v2.g7543.t1">
    <property type="protein sequence ID" value="ES5_v2.g7543.t1"/>
    <property type="gene ID" value="ES5_v2.g7543"/>
</dbReference>
<name>A0AC34GS87_9BILA</name>
<reference evidence="2" key="1">
    <citation type="submission" date="2022-11" db="UniProtKB">
        <authorList>
            <consortium name="WormBaseParasite"/>
        </authorList>
    </citation>
    <scope>IDENTIFICATION</scope>
</reference>
<evidence type="ECO:0000313" key="2">
    <source>
        <dbReference type="WBParaSite" id="ES5_v2.g7543.t1"/>
    </source>
</evidence>
<dbReference type="Proteomes" id="UP000887579">
    <property type="component" value="Unplaced"/>
</dbReference>
<proteinExistence type="predicted"/>
<organism evidence="1 2">
    <name type="scientific">Panagrolaimus sp. ES5</name>
    <dbReference type="NCBI Taxonomy" id="591445"/>
    <lineage>
        <taxon>Eukaryota</taxon>
        <taxon>Metazoa</taxon>
        <taxon>Ecdysozoa</taxon>
        <taxon>Nematoda</taxon>
        <taxon>Chromadorea</taxon>
        <taxon>Rhabditida</taxon>
        <taxon>Tylenchina</taxon>
        <taxon>Panagrolaimomorpha</taxon>
        <taxon>Panagrolaimoidea</taxon>
        <taxon>Panagrolaimidae</taxon>
        <taxon>Panagrolaimus</taxon>
    </lineage>
</organism>
<accession>A0AC34GS87</accession>
<sequence>MYDAFEEDAKEYDEQSTEMDDLINHKRAELIALQQKWREINAERINKEKREALAQVITQLPSREESQGVINEIRSQEKDLEEREKVLNEKLEARKELLYPLGINLAMVCAEFKEDIENRQKRLLEQKNAQKGTKNDEKKSSDTPEPETGSQKS</sequence>